<dbReference type="Pfam" id="PF10097">
    <property type="entry name" value="DUF2335"/>
    <property type="match status" value="1"/>
</dbReference>
<evidence type="ECO:0000256" key="1">
    <source>
        <dbReference type="SAM" id="Phobius"/>
    </source>
</evidence>
<dbReference type="OrthoDB" id="9182865at2"/>
<dbReference type="STRING" id="880157.AB204_04250"/>
<dbReference type="InterPro" id="IPR019284">
    <property type="entry name" value="RP532"/>
</dbReference>
<evidence type="ECO:0000313" key="3">
    <source>
        <dbReference type="Proteomes" id="UP000036277"/>
    </source>
</evidence>
<comment type="caution">
    <text evidence="2">The sequence shown here is derived from an EMBL/GenBank/DDBJ whole genome shotgun (WGS) entry which is preliminary data.</text>
</comment>
<reference evidence="2 3" key="1">
    <citation type="submission" date="2015-06" db="EMBL/GenBank/DDBJ databases">
        <title>Draft Whole-Genome Sequence of the Entomopathogenic Bacterium Xenorhabdus khoisanae.</title>
        <authorList>
            <person name="Naidoo S."/>
            <person name="Featherston J."/>
            <person name="Gray V.M."/>
        </authorList>
    </citation>
    <scope>NUCLEOTIDE SEQUENCE [LARGE SCALE GENOMIC DNA]</scope>
    <source>
        <strain evidence="2 3">MCB</strain>
    </source>
</reference>
<dbReference type="RefSeq" id="WP_047962141.1">
    <property type="nucleotide sequence ID" value="NZ_CAWMBG010000024.1"/>
</dbReference>
<dbReference type="Proteomes" id="UP000036277">
    <property type="component" value="Unassembled WGS sequence"/>
</dbReference>
<keyword evidence="3" id="KW-1185">Reference proteome</keyword>
<proteinExistence type="predicted"/>
<keyword evidence="1" id="KW-1133">Transmembrane helix</keyword>
<feature type="transmembrane region" description="Helical" evidence="1">
    <location>
        <begin position="124"/>
        <end position="143"/>
    </location>
</feature>
<feature type="transmembrane region" description="Helical" evidence="1">
    <location>
        <begin position="100"/>
        <end position="118"/>
    </location>
</feature>
<gene>
    <name evidence="2" type="ORF">AB204_04250</name>
</gene>
<organism evidence="2 3">
    <name type="scientific">Xenorhabdus khoisanae</name>
    <dbReference type="NCBI Taxonomy" id="880157"/>
    <lineage>
        <taxon>Bacteria</taxon>
        <taxon>Pseudomonadati</taxon>
        <taxon>Pseudomonadota</taxon>
        <taxon>Gammaproteobacteria</taxon>
        <taxon>Enterobacterales</taxon>
        <taxon>Morganellaceae</taxon>
        <taxon>Xenorhabdus</taxon>
    </lineage>
</organism>
<protein>
    <recommendedName>
        <fullName evidence="4">DUF2335 domain-containing protein</fullName>
    </recommendedName>
</protein>
<name>A0A0J5FVT0_9GAMM</name>
<keyword evidence="1" id="KW-0812">Transmembrane</keyword>
<evidence type="ECO:0000313" key="2">
    <source>
        <dbReference type="EMBL" id="KMJ46328.1"/>
    </source>
</evidence>
<dbReference type="PATRIC" id="fig|880157.4.peg.886"/>
<keyword evidence="1" id="KW-0472">Membrane</keyword>
<sequence>MNSNIRHYFRVIGSILDIMPANDYRDTLNLDSASVDLIENQVVSCCSSFPSPDALKNYEEILPGCAERIFSFREKEQAFRHEKQKKAVDGLISRDRRGQWMGFFITMFILIIATVFALKGEMLFAGTLITVDLVGLVAVFVIGRRANIK</sequence>
<dbReference type="AlphaFoldDB" id="A0A0J5FVT0"/>
<evidence type="ECO:0008006" key="4">
    <source>
        <dbReference type="Google" id="ProtNLM"/>
    </source>
</evidence>
<dbReference type="EMBL" id="LFCV01000024">
    <property type="protein sequence ID" value="KMJ46328.1"/>
    <property type="molecule type" value="Genomic_DNA"/>
</dbReference>
<accession>A0A0J5FVT0</accession>